<proteinExistence type="predicted"/>
<evidence type="ECO:0000313" key="2">
    <source>
        <dbReference type="EMBL" id="VAX21484.1"/>
    </source>
</evidence>
<evidence type="ECO:0008006" key="3">
    <source>
        <dbReference type="Google" id="ProtNLM"/>
    </source>
</evidence>
<evidence type="ECO:0000256" key="1">
    <source>
        <dbReference type="SAM" id="MobiDB-lite"/>
    </source>
</evidence>
<dbReference type="InterPro" id="IPR012644">
    <property type="entry name" value="CHP02300_FYDLN_acid"/>
</dbReference>
<sequence>MPHPKYGDKFTCFSCSGKFYNLNKPELICPKCGADQAKAPKRRGAKSVIKPVAPVPAEEFEAEDDGVVEDESDELPLQTQDDEVSFDPDTNQLSVDETPDRDF</sequence>
<organism evidence="2">
    <name type="scientific">hydrothermal vent metagenome</name>
    <dbReference type="NCBI Taxonomy" id="652676"/>
    <lineage>
        <taxon>unclassified sequences</taxon>
        <taxon>metagenomes</taxon>
        <taxon>ecological metagenomes</taxon>
    </lineage>
</organism>
<reference evidence="2" key="1">
    <citation type="submission" date="2018-06" db="EMBL/GenBank/DDBJ databases">
        <authorList>
            <person name="Zhirakovskaya E."/>
        </authorList>
    </citation>
    <scope>NUCLEOTIDE SEQUENCE</scope>
</reference>
<name>A0A3B1CBU8_9ZZZZ</name>
<dbReference type="AlphaFoldDB" id="A0A3B1CBU8"/>
<protein>
    <recommendedName>
        <fullName evidence="3">TIGR02300 family protein</fullName>
    </recommendedName>
</protein>
<dbReference type="Pfam" id="PF09538">
    <property type="entry name" value="FYDLN_acid"/>
    <property type="match status" value="1"/>
</dbReference>
<accession>A0A3B1CBU8</accession>
<feature type="region of interest" description="Disordered" evidence="1">
    <location>
        <begin position="40"/>
        <end position="103"/>
    </location>
</feature>
<gene>
    <name evidence="2" type="ORF">MNBD_NITROSPINAE02-2108</name>
</gene>
<feature type="compositionally biased region" description="Acidic residues" evidence="1">
    <location>
        <begin position="58"/>
        <end position="86"/>
    </location>
</feature>
<dbReference type="EMBL" id="UOGE01000066">
    <property type="protein sequence ID" value="VAX21484.1"/>
    <property type="molecule type" value="Genomic_DNA"/>
</dbReference>